<protein>
    <submittedName>
        <fullName evidence="2">Uncharacterized protein</fullName>
    </submittedName>
</protein>
<dbReference type="AlphaFoldDB" id="A0A6C0I5F5"/>
<evidence type="ECO:0000256" key="1">
    <source>
        <dbReference type="SAM" id="Phobius"/>
    </source>
</evidence>
<sequence length="103" mass="12123">MDQGSPRLIESGTHSYLTDTLKQCHDKRVSLYYYILNFGVFFIFIGVGALILYYSNLQKLSDNEKKQKKIREEQYVLSKIRFHQENVEMRNNQQSSITSLPNI</sequence>
<reference evidence="2" key="1">
    <citation type="journal article" date="2020" name="Nature">
        <title>Giant virus diversity and host interactions through global metagenomics.</title>
        <authorList>
            <person name="Schulz F."/>
            <person name="Roux S."/>
            <person name="Paez-Espino D."/>
            <person name="Jungbluth S."/>
            <person name="Walsh D.A."/>
            <person name="Denef V.J."/>
            <person name="McMahon K.D."/>
            <person name="Konstantinidis K.T."/>
            <person name="Eloe-Fadrosh E.A."/>
            <person name="Kyrpides N.C."/>
            <person name="Woyke T."/>
        </authorList>
    </citation>
    <scope>NUCLEOTIDE SEQUENCE</scope>
    <source>
        <strain evidence="2">GVMAG-M-3300023184-190</strain>
    </source>
</reference>
<keyword evidence="1" id="KW-0812">Transmembrane</keyword>
<name>A0A6C0I5F5_9ZZZZ</name>
<dbReference type="EMBL" id="MN740087">
    <property type="protein sequence ID" value="QHT87373.1"/>
    <property type="molecule type" value="Genomic_DNA"/>
</dbReference>
<evidence type="ECO:0000313" key="2">
    <source>
        <dbReference type="EMBL" id="QHT87373.1"/>
    </source>
</evidence>
<feature type="transmembrane region" description="Helical" evidence="1">
    <location>
        <begin position="31"/>
        <end position="54"/>
    </location>
</feature>
<keyword evidence="1" id="KW-1133">Transmembrane helix</keyword>
<proteinExistence type="predicted"/>
<organism evidence="2">
    <name type="scientific">viral metagenome</name>
    <dbReference type="NCBI Taxonomy" id="1070528"/>
    <lineage>
        <taxon>unclassified sequences</taxon>
        <taxon>metagenomes</taxon>
        <taxon>organismal metagenomes</taxon>
    </lineage>
</organism>
<keyword evidence="1" id="KW-0472">Membrane</keyword>
<accession>A0A6C0I5F5</accession>